<dbReference type="SUPFAM" id="SSF46689">
    <property type="entry name" value="Homeodomain-like"/>
    <property type="match status" value="2"/>
</dbReference>
<dbReference type="EMBL" id="JACHXW010000002">
    <property type="protein sequence ID" value="MBB3150680.1"/>
    <property type="molecule type" value="Genomic_DNA"/>
</dbReference>
<dbReference type="Gene3D" id="1.10.10.60">
    <property type="entry name" value="Homeodomain-like"/>
    <property type="match status" value="2"/>
</dbReference>
<dbReference type="InterPro" id="IPR009057">
    <property type="entry name" value="Homeodomain-like_sf"/>
</dbReference>
<evidence type="ECO:0000313" key="6">
    <source>
        <dbReference type="EMBL" id="MBB3150680.1"/>
    </source>
</evidence>
<dbReference type="GO" id="GO:0043565">
    <property type="term" value="F:sequence-specific DNA binding"/>
    <property type="evidence" value="ECO:0007669"/>
    <property type="project" value="InterPro"/>
</dbReference>
<accession>A0A7W5C3U8</accession>
<evidence type="ECO:0000256" key="2">
    <source>
        <dbReference type="ARBA" id="ARBA00023125"/>
    </source>
</evidence>
<evidence type="ECO:0000256" key="3">
    <source>
        <dbReference type="ARBA" id="ARBA00023163"/>
    </source>
</evidence>
<dbReference type="SMART" id="SM00342">
    <property type="entry name" value="HTH_ARAC"/>
    <property type="match status" value="1"/>
</dbReference>
<name>A0A7W5C3U8_9BACL</name>
<evidence type="ECO:0000256" key="1">
    <source>
        <dbReference type="ARBA" id="ARBA00023015"/>
    </source>
</evidence>
<dbReference type="PANTHER" id="PTHR46796">
    <property type="entry name" value="HTH-TYPE TRANSCRIPTIONAL ACTIVATOR RHAS-RELATED"/>
    <property type="match status" value="1"/>
</dbReference>
<dbReference type="Pfam" id="PF12833">
    <property type="entry name" value="HTH_18"/>
    <property type="match status" value="1"/>
</dbReference>
<protein>
    <submittedName>
        <fullName evidence="6">ABC-type Fe3+-hydroxamate transport system substrate-binding protein</fullName>
    </submittedName>
</protein>
<keyword evidence="2" id="KW-0238">DNA-binding</keyword>
<keyword evidence="7" id="KW-1185">Reference proteome</keyword>
<keyword evidence="1" id="KW-0805">Transcription regulation</keyword>
<dbReference type="PROSITE" id="PS00041">
    <property type="entry name" value="HTH_ARAC_FAMILY_1"/>
    <property type="match status" value="1"/>
</dbReference>
<gene>
    <name evidence="6" type="ORF">FHS16_000714</name>
</gene>
<dbReference type="AlphaFoldDB" id="A0A7W5C3U8"/>
<dbReference type="Pfam" id="PF01497">
    <property type="entry name" value="Peripla_BP_2"/>
    <property type="match status" value="1"/>
</dbReference>
<dbReference type="InterPro" id="IPR002491">
    <property type="entry name" value="ABC_transptr_periplasmic_BD"/>
</dbReference>
<comment type="caution">
    <text evidence="6">The sequence shown here is derived from an EMBL/GenBank/DDBJ whole genome shotgun (WGS) entry which is preliminary data.</text>
</comment>
<dbReference type="PROSITE" id="PS50983">
    <property type="entry name" value="FE_B12_PBP"/>
    <property type="match status" value="1"/>
</dbReference>
<evidence type="ECO:0000259" key="4">
    <source>
        <dbReference type="PROSITE" id="PS01124"/>
    </source>
</evidence>
<feature type="domain" description="Fe/B12 periplasmic-binding" evidence="5">
    <location>
        <begin position="214"/>
        <end position="473"/>
    </location>
</feature>
<dbReference type="Gene3D" id="3.40.50.1980">
    <property type="entry name" value="Nitrogenase molybdenum iron protein domain"/>
    <property type="match status" value="2"/>
</dbReference>
<proteinExistence type="predicted"/>
<dbReference type="Proteomes" id="UP000518605">
    <property type="component" value="Unassembled WGS sequence"/>
</dbReference>
<dbReference type="SUPFAM" id="SSF53807">
    <property type="entry name" value="Helical backbone' metal receptor"/>
    <property type="match status" value="1"/>
</dbReference>
<dbReference type="PROSITE" id="PS01124">
    <property type="entry name" value="HTH_ARAC_FAMILY_2"/>
    <property type="match status" value="1"/>
</dbReference>
<reference evidence="6 7" key="1">
    <citation type="submission" date="2020-08" db="EMBL/GenBank/DDBJ databases">
        <title>Genomic Encyclopedia of Type Strains, Phase III (KMG-III): the genomes of soil and plant-associated and newly described type strains.</title>
        <authorList>
            <person name="Whitman W."/>
        </authorList>
    </citation>
    <scope>NUCLEOTIDE SEQUENCE [LARGE SCALE GENOMIC DNA]</scope>
    <source>
        <strain evidence="6 7">CECT 8234</strain>
    </source>
</reference>
<dbReference type="GO" id="GO:0003700">
    <property type="term" value="F:DNA-binding transcription factor activity"/>
    <property type="evidence" value="ECO:0007669"/>
    <property type="project" value="InterPro"/>
</dbReference>
<dbReference type="InterPro" id="IPR018060">
    <property type="entry name" value="HTH_AraC"/>
</dbReference>
<dbReference type="RefSeq" id="WP_183558922.1">
    <property type="nucleotide sequence ID" value="NZ_CBCSLB010000004.1"/>
</dbReference>
<evidence type="ECO:0000259" key="5">
    <source>
        <dbReference type="PROSITE" id="PS50983"/>
    </source>
</evidence>
<keyword evidence="3" id="KW-0804">Transcription</keyword>
<feature type="domain" description="HTH araC/xylS-type" evidence="4">
    <location>
        <begin position="111"/>
        <end position="209"/>
    </location>
</feature>
<evidence type="ECO:0000313" key="7">
    <source>
        <dbReference type="Proteomes" id="UP000518605"/>
    </source>
</evidence>
<dbReference type="InterPro" id="IPR050204">
    <property type="entry name" value="AraC_XylS_family_regulators"/>
</dbReference>
<dbReference type="InterPro" id="IPR018062">
    <property type="entry name" value="HTH_AraC-typ_CS"/>
</dbReference>
<organism evidence="6 7">
    <name type="scientific">Paenibacillus endophyticus</name>
    <dbReference type="NCBI Taxonomy" id="1294268"/>
    <lineage>
        <taxon>Bacteria</taxon>
        <taxon>Bacillati</taxon>
        <taxon>Bacillota</taxon>
        <taxon>Bacilli</taxon>
        <taxon>Bacillales</taxon>
        <taxon>Paenibacillaceae</taxon>
        <taxon>Paenibacillus</taxon>
    </lineage>
</organism>
<sequence>MLEPAMKIQIMNDSDNLIRIHLIHYRFVRLAANDEHSVTAVSHPSPLYDEEQLVRYASAAATETLVIQLHQAFKEQSMLSHIKRQQLFCELLLHMHVPPKTNKLTVNESVQQTIAYMEEKFAKAIQMSDLPVMAGMTPSSYCRAFKKMTGLTPGHYLTRLRMMRAKELMSEPGAALRDVATSIGYQDELYFSRVFKKTEGISPSVFLKRRDRKIAVVSSYFLQDHLLALGILPIAAPSYPKYFTTPSGFPTYLHDRLSGTIPLNAERTIMTSDVMRLSPDMILKTEFQKNPNDQLWNANKNTIFIDPSTTWEHYLRSIAVRVQKEREAERIIRQMTLLEQETRKKLSSATKHGKWVIIRLLPDNCRLYGIKDHTFTELFYRRLQFKNDERITHSVYIDNALEQLFDLDPENILIIWSEETEVNELASNERWQNLRAVKENRVYYPDSREWDPWGPIGREYMIRAMTRYFAKTGLTSSVMDQPEWHRSRSMV</sequence>